<protein>
    <submittedName>
        <fullName evidence="2">Molybdenum cofactor biosysynthesis protein</fullName>
    </submittedName>
</protein>
<organism evidence="2">
    <name type="scientific">Rhizobium leguminosarum</name>
    <dbReference type="NCBI Taxonomy" id="384"/>
    <lineage>
        <taxon>Bacteria</taxon>
        <taxon>Pseudomonadati</taxon>
        <taxon>Pseudomonadota</taxon>
        <taxon>Alphaproteobacteria</taxon>
        <taxon>Hyphomicrobiales</taxon>
        <taxon>Rhizobiaceae</taxon>
        <taxon>Rhizobium/Agrobacterium group</taxon>
        <taxon>Rhizobium</taxon>
    </lineage>
</organism>
<dbReference type="Pfam" id="PF03473">
    <property type="entry name" value="MOSC"/>
    <property type="match status" value="1"/>
</dbReference>
<dbReference type="AlphaFoldDB" id="A0A154IL97"/>
<dbReference type="Gene3D" id="2.40.33.20">
    <property type="entry name" value="PK beta-barrel domain-like"/>
    <property type="match status" value="1"/>
</dbReference>
<name>A0A154IL97_RHILE</name>
<gene>
    <name evidence="2" type="ORF">A4A59_00330</name>
</gene>
<dbReference type="PANTHER" id="PTHR30212:SF2">
    <property type="entry name" value="PROTEIN YIIM"/>
    <property type="match status" value="1"/>
</dbReference>
<comment type="caution">
    <text evidence="2">The sequence shown here is derived from an EMBL/GenBank/DDBJ whole genome shotgun (WGS) entry which is preliminary data.</text>
</comment>
<dbReference type="InterPro" id="IPR005302">
    <property type="entry name" value="MoCF_Sase_C"/>
</dbReference>
<dbReference type="InterPro" id="IPR011037">
    <property type="entry name" value="Pyrv_Knase-like_insert_dom_sf"/>
</dbReference>
<dbReference type="PROSITE" id="PS51340">
    <property type="entry name" value="MOSC"/>
    <property type="match status" value="1"/>
</dbReference>
<dbReference type="PANTHER" id="PTHR30212">
    <property type="entry name" value="PROTEIN YIIM"/>
    <property type="match status" value="1"/>
</dbReference>
<evidence type="ECO:0000313" key="2">
    <source>
        <dbReference type="EMBL" id="KZB01377.1"/>
    </source>
</evidence>
<proteinExistence type="predicted"/>
<reference evidence="2" key="1">
    <citation type="submission" date="2016-03" db="EMBL/GenBank/DDBJ databases">
        <title>Microsymbionts genomes from the relict species Vavilovia formosa.</title>
        <authorList>
            <person name="Chirak E."/>
            <person name="Kimeklis A."/>
            <person name="Kopat V."/>
            <person name="Andronov E."/>
        </authorList>
    </citation>
    <scope>NUCLEOTIDE SEQUENCE [LARGE SCALE GENOMIC DNA]</scope>
    <source>
        <strain evidence="2">Vaf12</strain>
    </source>
</reference>
<dbReference type="GO" id="GO:0030170">
    <property type="term" value="F:pyridoxal phosphate binding"/>
    <property type="evidence" value="ECO:0007669"/>
    <property type="project" value="InterPro"/>
</dbReference>
<dbReference type="GO" id="GO:0003824">
    <property type="term" value="F:catalytic activity"/>
    <property type="evidence" value="ECO:0007669"/>
    <property type="project" value="InterPro"/>
</dbReference>
<sequence length="222" mass="24473">MERKRNRGRIGHPMKILALCTGNPERLPGKSYKTGIFKHAVNGAVMIDAEGLVGDAICNRKHHGGVDQAVYVEGSLTLDWWAQELGRPYEVGTFGENMVISDLDNRDVAVGDRFAAGDLILEVTACRMPCATFAARMADPKFVKRYTAAARPGIYCRVIRGGVVEPGMPMEYTSFSGDKIAMPELMETFGRRLPGADRARYLAAPIHYKLRAMLESQADEAH</sequence>
<dbReference type="EMBL" id="LVYU01000079">
    <property type="protein sequence ID" value="KZB01377.1"/>
    <property type="molecule type" value="Genomic_DNA"/>
</dbReference>
<dbReference type="SUPFAM" id="SSF50800">
    <property type="entry name" value="PK beta-barrel domain-like"/>
    <property type="match status" value="1"/>
</dbReference>
<dbReference type="GO" id="GO:0030151">
    <property type="term" value="F:molybdenum ion binding"/>
    <property type="evidence" value="ECO:0007669"/>
    <property type="project" value="InterPro"/>
</dbReference>
<feature type="domain" description="MOSC" evidence="1">
    <location>
        <begin position="39"/>
        <end position="173"/>
    </location>
</feature>
<accession>A0A154IL97</accession>
<evidence type="ECO:0000259" key="1">
    <source>
        <dbReference type="PROSITE" id="PS51340"/>
    </source>
</evidence>
<dbReference type="InterPro" id="IPR052353">
    <property type="entry name" value="Benzoxazolinone_Detox_Enz"/>
</dbReference>